<feature type="transmembrane region" description="Helical" evidence="1">
    <location>
        <begin position="82"/>
        <end position="106"/>
    </location>
</feature>
<keyword evidence="1" id="KW-0472">Membrane</keyword>
<feature type="transmembrane region" description="Helical" evidence="1">
    <location>
        <begin position="138"/>
        <end position="160"/>
    </location>
</feature>
<keyword evidence="1" id="KW-1133">Transmembrane helix</keyword>
<feature type="transmembrane region" description="Helical" evidence="1">
    <location>
        <begin position="167"/>
        <end position="184"/>
    </location>
</feature>
<protein>
    <recommendedName>
        <fullName evidence="4">DUF4386 family protein</fullName>
    </recommendedName>
</protein>
<dbReference type="RefSeq" id="WP_012878400.1">
    <property type="nucleotide sequence ID" value="NC_013530.1"/>
</dbReference>
<feature type="transmembrane region" description="Helical" evidence="1">
    <location>
        <begin position="42"/>
        <end position="70"/>
    </location>
</feature>
<dbReference type="OrthoDB" id="4870096at2"/>
<name>D1BSG6_XYLCX</name>
<evidence type="ECO:0000313" key="2">
    <source>
        <dbReference type="EMBL" id="ACZ30658.1"/>
    </source>
</evidence>
<evidence type="ECO:0008006" key="4">
    <source>
        <dbReference type="Google" id="ProtNLM"/>
    </source>
</evidence>
<sequence>MSLVASFHRLTTAICLVLWAVLAAVFVVTVPAADYTSPDHLAAIAAAGTAATISAYAFLGAQAALTVGLVGVAQLLRHRAPVLGLVAVALLIVGAFTHAMNVGIMFTTNAAASTPAAQTESFAEGFAAALAATYDGPMLPLVALGMLGLVLGTVLLAAAVFRSRLGAWWIGVALLLWVVAEFGLSGMGVWASVASGGLLFAAFGGLAAVVLRSDLRDWMTASEVEAPQHDLAPTA</sequence>
<dbReference type="Proteomes" id="UP000002255">
    <property type="component" value="Chromosome"/>
</dbReference>
<proteinExistence type="predicted"/>
<dbReference type="EMBL" id="CP001821">
    <property type="protein sequence ID" value="ACZ30658.1"/>
    <property type="molecule type" value="Genomic_DNA"/>
</dbReference>
<keyword evidence="3" id="KW-1185">Reference proteome</keyword>
<dbReference type="HOGENOM" id="CLU_1179834_0_0_11"/>
<dbReference type="STRING" id="446471.Xcel_1635"/>
<dbReference type="KEGG" id="xce:Xcel_1635"/>
<organism evidence="2 3">
    <name type="scientific">Xylanimonas cellulosilytica (strain DSM 15894 / JCM 12276 / CECT 5975 / KCTC 9989 / LMG 20990 / NBRC 107835 / XIL07)</name>
    <dbReference type="NCBI Taxonomy" id="446471"/>
    <lineage>
        <taxon>Bacteria</taxon>
        <taxon>Bacillati</taxon>
        <taxon>Actinomycetota</taxon>
        <taxon>Actinomycetes</taxon>
        <taxon>Micrococcales</taxon>
        <taxon>Promicromonosporaceae</taxon>
        <taxon>Xylanimonas</taxon>
    </lineage>
</organism>
<dbReference type="AlphaFoldDB" id="D1BSG6"/>
<evidence type="ECO:0000313" key="3">
    <source>
        <dbReference type="Proteomes" id="UP000002255"/>
    </source>
</evidence>
<feature type="transmembrane region" description="Helical" evidence="1">
    <location>
        <begin position="190"/>
        <end position="211"/>
    </location>
</feature>
<evidence type="ECO:0000256" key="1">
    <source>
        <dbReference type="SAM" id="Phobius"/>
    </source>
</evidence>
<gene>
    <name evidence="2" type="ordered locus">Xcel_1635</name>
</gene>
<reference evidence="2 3" key="2">
    <citation type="journal article" date="2010" name="Stand. Genomic Sci.">
        <title>Complete genome sequence of Xylanimonas cellulosilytica type strain (XIL07).</title>
        <authorList>
            <person name="Foster B."/>
            <person name="Pukall R."/>
            <person name="Abt B."/>
            <person name="Nolan M."/>
            <person name="Glavina Del Rio T."/>
            <person name="Chen F."/>
            <person name="Lucas S."/>
            <person name="Tice H."/>
            <person name="Pitluck S."/>
            <person name="Cheng J.-F."/>
            <person name="Chertkov O."/>
            <person name="Brettin T."/>
            <person name="Han C."/>
            <person name="Detter J.C."/>
            <person name="Bruce D."/>
            <person name="Goodwin L."/>
            <person name="Ivanova N."/>
            <person name="Mavromatis K."/>
            <person name="Pati A."/>
            <person name="Mikhailova N."/>
            <person name="Chen A."/>
            <person name="Palaniappan K."/>
            <person name="Land M."/>
            <person name="Hauser L."/>
            <person name="Chang Y.-J."/>
            <person name="Jeffries C.D."/>
            <person name="Chain P."/>
            <person name="Rohde M."/>
            <person name="Goeker M."/>
            <person name="Bristow J."/>
            <person name="Eisen J.A."/>
            <person name="Markowitz V."/>
            <person name="Hugenholtz P."/>
            <person name="Kyrpides N.C."/>
            <person name="Klenk H.-P."/>
            <person name="Lapidus A."/>
        </authorList>
    </citation>
    <scope>NUCLEOTIDE SEQUENCE [LARGE SCALE GENOMIC DNA]</scope>
    <source>
        <strain evidence="3">DSM 15894 / CECT 5975 / LMG 20990 / XIL07</strain>
    </source>
</reference>
<keyword evidence="1" id="KW-0812">Transmembrane</keyword>
<accession>D1BSG6</accession>
<reference evidence="3" key="1">
    <citation type="submission" date="2009-11" db="EMBL/GenBank/DDBJ databases">
        <title>The complete chromosome of Xylanimonas cellulosilytica DSM 15894.</title>
        <authorList>
            <consortium name="US DOE Joint Genome Institute (JGI-PGF)"/>
            <person name="Lucas S."/>
            <person name="Copeland A."/>
            <person name="Lapidus A."/>
            <person name="Glavina del Rio T."/>
            <person name="Dalin E."/>
            <person name="Tice H."/>
            <person name="Bruce D."/>
            <person name="Goodwin L."/>
            <person name="Pitluck S."/>
            <person name="Kyrpides N."/>
            <person name="Mavromatis K."/>
            <person name="Ivanova N."/>
            <person name="Mikhailova N."/>
            <person name="Foster B."/>
            <person name="Clum A."/>
            <person name="Brettin T."/>
            <person name="Detter J.C."/>
            <person name="Han C."/>
            <person name="Larimer F."/>
            <person name="Land M."/>
            <person name="Hauser L."/>
            <person name="Markowitz V."/>
            <person name="Cheng J.F."/>
            <person name="Hugenholtz P."/>
            <person name="Woyke T."/>
            <person name="Wu D."/>
            <person name="Gehrich-Schroeter G."/>
            <person name="Schneider S."/>
            <person name="Pukall S.R."/>
            <person name="Klenk H.P."/>
            <person name="Eisen J.A."/>
        </authorList>
    </citation>
    <scope>NUCLEOTIDE SEQUENCE [LARGE SCALE GENOMIC DNA]</scope>
    <source>
        <strain evidence="3">DSM 15894 / CECT 5975 / LMG 20990 / XIL07</strain>
    </source>
</reference>